<keyword evidence="3" id="KW-0648">Protein biosynthesis</keyword>
<dbReference type="GO" id="GO:0005852">
    <property type="term" value="C:eukaryotic translation initiation factor 3 complex"/>
    <property type="evidence" value="ECO:0007669"/>
    <property type="project" value="InterPro"/>
</dbReference>
<dbReference type="RefSeq" id="XP_013250573.1">
    <property type="nucleotide sequence ID" value="XM_013395119.1"/>
</dbReference>
<feature type="compositionally biased region" description="Basic and acidic residues" evidence="1">
    <location>
        <begin position="242"/>
        <end position="252"/>
    </location>
</feature>
<keyword evidence="4" id="KW-1185">Reference proteome</keyword>
<organism evidence="3 4">
    <name type="scientific">Eimeria acervulina</name>
    <name type="common">Coccidian parasite</name>
    <dbReference type="NCBI Taxonomy" id="5801"/>
    <lineage>
        <taxon>Eukaryota</taxon>
        <taxon>Sar</taxon>
        <taxon>Alveolata</taxon>
        <taxon>Apicomplexa</taxon>
        <taxon>Conoidasida</taxon>
        <taxon>Coccidia</taxon>
        <taxon>Eucoccidiorida</taxon>
        <taxon>Eimeriorina</taxon>
        <taxon>Eimeriidae</taxon>
        <taxon>Eimeria</taxon>
    </lineage>
</organism>
<name>U6GI98_EIMAC</name>
<keyword evidence="3" id="KW-0396">Initiation factor</keyword>
<dbReference type="GO" id="GO:0031369">
    <property type="term" value="F:translation initiation factor binding"/>
    <property type="evidence" value="ECO:0007669"/>
    <property type="project" value="InterPro"/>
</dbReference>
<accession>U6GI98</accession>
<dbReference type="InterPro" id="IPR036390">
    <property type="entry name" value="WH_DNA-bd_sf"/>
</dbReference>
<feature type="region of interest" description="Disordered" evidence="1">
    <location>
        <begin position="189"/>
        <end position="276"/>
    </location>
</feature>
<dbReference type="PANTHER" id="PTHR13937:SF0">
    <property type="entry name" value="EUKARYOTIC TRANSLATION INITIATION FACTOR 3 SUBUNIT C-RELATED"/>
    <property type="match status" value="1"/>
</dbReference>
<feature type="compositionally biased region" description="Polar residues" evidence="1">
    <location>
        <begin position="201"/>
        <end position="210"/>
    </location>
</feature>
<gene>
    <name evidence="3" type="ORF">EAH_00041840</name>
</gene>
<evidence type="ECO:0000256" key="1">
    <source>
        <dbReference type="SAM" id="MobiDB-lite"/>
    </source>
</evidence>
<dbReference type="PROSITE" id="PS50250">
    <property type="entry name" value="PCI"/>
    <property type="match status" value="1"/>
</dbReference>
<proteinExistence type="predicted"/>
<dbReference type="VEuPathDB" id="ToxoDB:EAH_00041840"/>
<evidence type="ECO:0000313" key="4">
    <source>
        <dbReference type="Proteomes" id="UP000018050"/>
    </source>
</evidence>
<reference evidence="3" key="1">
    <citation type="submission" date="2013-10" db="EMBL/GenBank/DDBJ databases">
        <title>Genomic analysis of the causative agents of coccidiosis in chickens.</title>
        <authorList>
            <person name="Reid A.J."/>
            <person name="Blake D."/>
            <person name="Billington K."/>
            <person name="Browne H."/>
            <person name="Dunn M."/>
            <person name="Hung S."/>
            <person name="Kawahara F."/>
            <person name="Miranda-Saavedra D."/>
            <person name="Mourier T."/>
            <person name="Nagra H."/>
            <person name="Otto T.D."/>
            <person name="Rawlings N."/>
            <person name="Sanchez A."/>
            <person name="Sanders M."/>
            <person name="Subramaniam C."/>
            <person name="Tay Y."/>
            <person name="Dear P."/>
            <person name="Doerig C."/>
            <person name="Gruber A."/>
            <person name="Parkinson J."/>
            <person name="Shirley M."/>
            <person name="Wan K.L."/>
            <person name="Berriman M."/>
            <person name="Tomley F."/>
            <person name="Pain A."/>
        </authorList>
    </citation>
    <scope>NUCLEOTIDE SEQUENCE [LARGE SCALE GENOMIC DNA]</scope>
    <source>
        <strain evidence="3">Houghton</strain>
    </source>
</reference>
<dbReference type="InterPro" id="IPR027516">
    <property type="entry name" value="EIF3C"/>
</dbReference>
<evidence type="ECO:0000313" key="3">
    <source>
        <dbReference type="EMBL" id="CDI79287.1"/>
    </source>
</evidence>
<reference evidence="3" key="2">
    <citation type="submission" date="2013-10" db="EMBL/GenBank/DDBJ databases">
        <authorList>
            <person name="Aslett M."/>
        </authorList>
    </citation>
    <scope>NUCLEOTIDE SEQUENCE [LARGE SCALE GENOMIC DNA]</scope>
    <source>
        <strain evidence="3">Houghton</strain>
    </source>
</reference>
<dbReference type="InterPro" id="IPR000717">
    <property type="entry name" value="PCI_dom"/>
</dbReference>
<dbReference type="PANTHER" id="PTHR13937">
    <property type="entry name" value="EUKARYOTIC TRANSLATION INITATION FACTOR 3, SUBUNIT 8 EIF3S8 -RELATED"/>
    <property type="match status" value="1"/>
</dbReference>
<dbReference type="OrthoDB" id="29647at2759"/>
<feature type="compositionally biased region" description="Low complexity" evidence="1">
    <location>
        <begin position="189"/>
        <end position="200"/>
    </location>
</feature>
<dbReference type="AlphaFoldDB" id="U6GI98"/>
<sequence>MLELYDRQTFVGPPENPRETVMAATKALQRGDWRECSRLLWTLTIWEKMHNKEHIQEMLLQKIKAEAMRTYIFTYLPLYDSFAINQLASMFDLSLNAVHSIVSKMMVNEEIHASWDETSQYILLSRIKHTRLQQLALTLAENVATAVEQNELTLNMRNPKFALTHERRFLREGERAGWGVREREENTGLSRSRLSFRGRSNNMLNPSNIRGRTGGRLGSGYNRSSGGGAYRSNRADYSSRNAEGRSGDRNEYRNNNNNNDTRDPFRVKFGGPLSYN</sequence>
<dbReference type="EMBL" id="HG670999">
    <property type="protein sequence ID" value="CDI79287.1"/>
    <property type="molecule type" value="Genomic_DNA"/>
</dbReference>
<dbReference type="GO" id="GO:0003723">
    <property type="term" value="F:RNA binding"/>
    <property type="evidence" value="ECO:0007669"/>
    <property type="project" value="InterPro"/>
</dbReference>
<dbReference type="GeneID" id="25272254"/>
<protein>
    <submittedName>
        <fullName evidence="3">Eukaryotic translation initiation factor 3 subunit 8, putative</fullName>
    </submittedName>
</protein>
<evidence type="ECO:0000259" key="2">
    <source>
        <dbReference type="PROSITE" id="PS50250"/>
    </source>
</evidence>
<dbReference type="GO" id="GO:0003743">
    <property type="term" value="F:translation initiation factor activity"/>
    <property type="evidence" value="ECO:0007669"/>
    <property type="project" value="UniProtKB-KW"/>
</dbReference>
<dbReference type="SUPFAM" id="SSF46785">
    <property type="entry name" value="Winged helix' DNA-binding domain"/>
    <property type="match status" value="1"/>
</dbReference>
<dbReference type="Proteomes" id="UP000018050">
    <property type="component" value="Unassembled WGS sequence"/>
</dbReference>
<dbReference type="Pfam" id="PF01399">
    <property type="entry name" value="PCI"/>
    <property type="match status" value="1"/>
</dbReference>
<dbReference type="SMART" id="SM00088">
    <property type="entry name" value="PINT"/>
    <property type="match status" value="1"/>
</dbReference>
<feature type="domain" description="PCI" evidence="2">
    <location>
        <begin position="1"/>
        <end position="129"/>
    </location>
</feature>